<dbReference type="EMBL" id="MQVS01000001">
    <property type="protein sequence ID" value="OKL52656.1"/>
    <property type="molecule type" value="Genomic_DNA"/>
</dbReference>
<evidence type="ECO:0000256" key="1">
    <source>
        <dbReference type="ARBA" id="ARBA00022679"/>
    </source>
</evidence>
<accession>A0A1Q5PYV1</accession>
<protein>
    <recommendedName>
        <fullName evidence="6">2-succinyl-5-enolpyruvyl-6-hydroxy-3-cyclohexene-1-carboxylate synthase</fullName>
        <shortName evidence="6">SEPHCHC synthase</shortName>
        <ecNumber evidence="6">2.2.1.9</ecNumber>
    </recommendedName>
    <alternativeName>
        <fullName evidence="6">Menaquinone biosynthesis protein MenD</fullName>
    </alternativeName>
</protein>
<dbReference type="HAMAP" id="MF_01659">
    <property type="entry name" value="MenD"/>
    <property type="match status" value="1"/>
</dbReference>
<dbReference type="InterPro" id="IPR011766">
    <property type="entry name" value="TPP_enzyme_TPP-bd"/>
</dbReference>
<organism evidence="9 10">
    <name type="scientific">Buchananella hordeovulneris</name>
    <dbReference type="NCBI Taxonomy" id="52770"/>
    <lineage>
        <taxon>Bacteria</taxon>
        <taxon>Bacillati</taxon>
        <taxon>Actinomycetota</taxon>
        <taxon>Actinomycetes</taxon>
        <taxon>Actinomycetales</taxon>
        <taxon>Actinomycetaceae</taxon>
        <taxon>Buchananella</taxon>
    </lineage>
</organism>
<evidence type="ECO:0000256" key="6">
    <source>
        <dbReference type="HAMAP-Rule" id="MF_01659"/>
    </source>
</evidence>
<sequence length="562" mass="57317">MGAAHPSACKGAPVPQALTAPATARLLVAQLTALGVRDFVVSPGSRSGPLALAVAQAEREGRARLTVRLDERSAAFTAVGLARAAQLAGTPDQAVAIVCTSGTAVANLHPALAEARHSGLPLLALTADRPHELRGVGASQTTNQVGIFGPTTLEFWELPTGPSPRQVEILATRAVTGARGARSGQAGPVQVNVALADPLVDDGAALPAGHVIQVAPTPPPPPVLLPPGGRTVVLAGDGAGKAARQVAEEAGVPLLAEPSSGARSGPCAIGPYRALLDLPGLGADIERVVAYGRPTLSRPVTALLARPDLEVIVVAPGGPWTDVAGRARRIERSVQLPPGDAAWLAAWQAAGARAQAALAGQRDELTPWSACLAVWQAQQAGGEPLVVGASNAIRHLDLCAPPGPGGPVVANRGLAGIDGTLATAWGLALGTGQLVRALVGDLTFLHDASSLLRGQQEAEVDLDIIVLNDGGGAIFSSLEAQQHASAVDFERVYATPQVADLAALAAAYGADYQRAATLTALRACLAQPLRGRRIVEVLVSRDAVGEQLAHIIDQAKEAARFQ</sequence>
<comment type="subunit">
    <text evidence="6">Homodimer.</text>
</comment>
<dbReference type="GO" id="GO:0070204">
    <property type="term" value="F:2-succinyl-5-enolpyruvyl-6-hydroxy-3-cyclohexene-1-carboxylic-acid synthase activity"/>
    <property type="evidence" value="ECO:0007669"/>
    <property type="project" value="UniProtKB-UniRule"/>
</dbReference>
<proteinExistence type="inferred from homology"/>
<keyword evidence="10" id="KW-1185">Reference proteome</keyword>
<comment type="similarity">
    <text evidence="6">Belongs to the TPP enzyme family. MenD subfamily.</text>
</comment>
<name>A0A1Q5PYV1_9ACTO</name>
<keyword evidence="2 6" id="KW-0479">Metal-binding</keyword>
<dbReference type="InterPro" id="IPR012001">
    <property type="entry name" value="Thiamin_PyroP_enz_TPP-bd_dom"/>
</dbReference>
<gene>
    <name evidence="6" type="primary">menD</name>
    <name evidence="9" type="ORF">BSZ40_00655</name>
</gene>
<comment type="cofactor">
    <cofactor evidence="6">
        <name>thiamine diphosphate</name>
        <dbReference type="ChEBI" id="CHEBI:58937"/>
    </cofactor>
    <text evidence="6">Binds 1 thiamine pyrophosphate per subunit.</text>
</comment>
<dbReference type="CDD" id="cd07037">
    <property type="entry name" value="TPP_PYR_MenD"/>
    <property type="match status" value="1"/>
</dbReference>
<dbReference type="Gene3D" id="3.40.50.1220">
    <property type="entry name" value="TPP-binding domain"/>
    <property type="match status" value="1"/>
</dbReference>
<evidence type="ECO:0000256" key="2">
    <source>
        <dbReference type="ARBA" id="ARBA00022723"/>
    </source>
</evidence>
<keyword evidence="6" id="KW-0474">Menaquinone biosynthesis</keyword>
<dbReference type="Gene3D" id="3.40.50.970">
    <property type="match status" value="2"/>
</dbReference>
<dbReference type="STRING" id="52770.BSZ40_00655"/>
<comment type="cofactor">
    <cofactor evidence="6">
        <name>Mg(2+)</name>
        <dbReference type="ChEBI" id="CHEBI:18420"/>
    </cofactor>
    <cofactor evidence="6">
        <name>Mn(2+)</name>
        <dbReference type="ChEBI" id="CHEBI:29035"/>
    </cofactor>
</comment>
<dbReference type="Proteomes" id="UP000185612">
    <property type="component" value="Unassembled WGS sequence"/>
</dbReference>
<dbReference type="InterPro" id="IPR004433">
    <property type="entry name" value="MenaQ_synth_MenD"/>
</dbReference>
<evidence type="ECO:0000256" key="3">
    <source>
        <dbReference type="ARBA" id="ARBA00022842"/>
    </source>
</evidence>
<dbReference type="OrthoDB" id="9791859at2"/>
<dbReference type="UniPathway" id="UPA00079"/>
<dbReference type="GO" id="GO:0030145">
    <property type="term" value="F:manganese ion binding"/>
    <property type="evidence" value="ECO:0007669"/>
    <property type="project" value="UniProtKB-UniRule"/>
</dbReference>
<dbReference type="GO" id="GO:0000287">
    <property type="term" value="F:magnesium ion binding"/>
    <property type="evidence" value="ECO:0007669"/>
    <property type="project" value="UniProtKB-UniRule"/>
</dbReference>
<evidence type="ECO:0000256" key="5">
    <source>
        <dbReference type="ARBA" id="ARBA00023211"/>
    </source>
</evidence>
<dbReference type="PIRSF" id="PIRSF004983">
    <property type="entry name" value="MenD"/>
    <property type="match status" value="1"/>
</dbReference>
<keyword evidence="5 6" id="KW-0464">Manganese</keyword>
<keyword evidence="3 6" id="KW-0460">Magnesium</keyword>
<evidence type="ECO:0000259" key="8">
    <source>
        <dbReference type="Pfam" id="PF02776"/>
    </source>
</evidence>
<feature type="domain" description="Thiamine pyrophosphate enzyme TPP-binding" evidence="7">
    <location>
        <begin position="411"/>
        <end position="528"/>
    </location>
</feature>
<dbReference type="Pfam" id="PF02776">
    <property type="entry name" value="TPP_enzyme_N"/>
    <property type="match status" value="1"/>
</dbReference>
<dbReference type="UniPathway" id="UPA01057">
    <property type="reaction ID" value="UER00164"/>
</dbReference>
<evidence type="ECO:0000313" key="9">
    <source>
        <dbReference type="EMBL" id="OKL52656.1"/>
    </source>
</evidence>
<dbReference type="FunCoup" id="A0A1Q5PYV1">
    <property type="interactions" value="54"/>
</dbReference>
<dbReference type="GO" id="GO:0009234">
    <property type="term" value="P:menaquinone biosynthetic process"/>
    <property type="evidence" value="ECO:0007669"/>
    <property type="project" value="UniProtKB-UniRule"/>
</dbReference>
<dbReference type="AlphaFoldDB" id="A0A1Q5PYV1"/>
<comment type="pathway">
    <text evidence="6">Quinol/quinone metabolism; menaquinone biosynthesis.</text>
</comment>
<dbReference type="SUPFAM" id="SSF52518">
    <property type="entry name" value="Thiamin diphosphate-binding fold (THDP-binding)"/>
    <property type="match status" value="2"/>
</dbReference>
<feature type="domain" description="Thiamine pyrophosphate enzyme N-terminal TPP-binding" evidence="8">
    <location>
        <begin position="24"/>
        <end position="145"/>
    </location>
</feature>
<dbReference type="EC" id="2.2.1.9" evidence="6"/>
<dbReference type="PANTHER" id="PTHR42916:SF1">
    <property type="entry name" value="PROTEIN PHYLLO, CHLOROPLASTIC"/>
    <property type="match status" value="1"/>
</dbReference>
<dbReference type="InterPro" id="IPR029061">
    <property type="entry name" value="THDP-binding"/>
</dbReference>
<dbReference type="Pfam" id="PF02775">
    <property type="entry name" value="TPP_enzyme_C"/>
    <property type="match status" value="1"/>
</dbReference>
<dbReference type="NCBIfam" id="TIGR00173">
    <property type="entry name" value="menD"/>
    <property type="match status" value="1"/>
</dbReference>
<comment type="function">
    <text evidence="6">Catalyzes the thiamine diphosphate-dependent decarboxylation of 2-oxoglutarate and the subsequent addition of the resulting succinic semialdehyde-thiamine pyrophosphate anion to isochorismate to yield 2-succinyl-5-enolpyruvyl-6-hydroxy-3-cyclohexene-1-carboxylate (SEPHCHC).</text>
</comment>
<evidence type="ECO:0000256" key="4">
    <source>
        <dbReference type="ARBA" id="ARBA00023052"/>
    </source>
</evidence>
<dbReference type="PANTHER" id="PTHR42916">
    <property type="entry name" value="2-SUCCINYL-5-ENOLPYRUVYL-6-HYDROXY-3-CYCLOHEXENE-1-CARBOXYLATE SYNTHASE"/>
    <property type="match status" value="1"/>
</dbReference>
<comment type="catalytic activity">
    <reaction evidence="6">
        <text>isochorismate + 2-oxoglutarate + H(+) = 5-enolpyruvoyl-6-hydroxy-2-succinyl-cyclohex-3-ene-1-carboxylate + CO2</text>
        <dbReference type="Rhea" id="RHEA:25593"/>
        <dbReference type="ChEBI" id="CHEBI:15378"/>
        <dbReference type="ChEBI" id="CHEBI:16526"/>
        <dbReference type="ChEBI" id="CHEBI:16810"/>
        <dbReference type="ChEBI" id="CHEBI:29780"/>
        <dbReference type="ChEBI" id="CHEBI:58818"/>
        <dbReference type="EC" id="2.2.1.9"/>
    </reaction>
</comment>
<dbReference type="GO" id="GO:0030976">
    <property type="term" value="F:thiamine pyrophosphate binding"/>
    <property type="evidence" value="ECO:0007669"/>
    <property type="project" value="UniProtKB-UniRule"/>
</dbReference>
<evidence type="ECO:0000313" key="10">
    <source>
        <dbReference type="Proteomes" id="UP000185612"/>
    </source>
</evidence>
<comment type="pathway">
    <text evidence="6">Quinol/quinone metabolism; 1,4-dihydroxy-2-naphthoate biosynthesis; 1,4-dihydroxy-2-naphthoate from chorismate: step 2/7.</text>
</comment>
<comment type="caution">
    <text evidence="9">The sequence shown here is derived from an EMBL/GenBank/DDBJ whole genome shotgun (WGS) entry which is preliminary data.</text>
</comment>
<keyword evidence="1 6" id="KW-0808">Transferase</keyword>
<reference evidence="10" key="1">
    <citation type="submission" date="2016-12" db="EMBL/GenBank/DDBJ databases">
        <authorList>
            <person name="Meng X."/>
        </authorList>
    </citation>
    <scope>NUCLEOTIDE SEQUENCE [LARGE SCALE GENOMIC DNA]</scope>
    <source>
        <strain evidence="10">DSM 20732</strain>
    </source>
</reference>
<keyword evidence="4 6" id="KW-0786">Thiamine pyrophosphate</keyword>
<dbReference type="InParanoid" id="A0A1Q5PYV1"/>
<evidence type="ECO:0000259" key="7">
    <source>
        <dbReference type="Pfam" id="PF02775"/>
    </source>
</evidence>